<dbReference type="EMBL" id="JAUIYO010000019">
    <property type="protein sequence ID" value="MFK2826997.1"/>
    <property type="molecule type" value="Genomic_DNA"/>
</dbReference>
<reference evidence="7 8" key="1">
    <citation type="submission" date="2023-07" db="EMBL/GenBank/DDBJ databases">
        <title>Bacillus lucianemedeirus sp. nov, a new species isolated from an immunobiological production facility.</title>
        <authorList>
            <person name="Costa L.V."/>
            <person name="Miranda R.V.S.L."/>
            <person name="Brandao M.L.L."/>
            <person name="Reis C.M.F."/>
            <person name="Frazao A.M."/>
            <person name="Cruz F.V."/>
            <person name="Baio P.V.P."/>
            <person name="Veras J.F.C."/>
            <person name="Ramos J.N."/>
            <person name="Vieira V."/>
        </authorList>
    </citation>
    <scope>NUCLEOTIDE SEQUENCE [LARGE SCALE GENOMIC DNA]</scope>
    <source>
        <strain evidence="7 8">B190/17</strain>
    </source>
</reference>
<dbReference type="Pfam" id="PF00389">
    <property type="entry name" value="2-Hacid_dh"/>
    <property type="match status" value="1"/>
</dbReference>
<dbReference type="RefSeq" id="WP_404318874.1">
    <property type="nucleotide sequence ID" value="NZ_JAUIYO010000019.1"/>
</dbReference>
<name>A0ABW8IBW6_9BACI</name>
<feature type="domain" description="D-isomer specific 2-hydroxyacid dehydrogenase NAD-binding" evidence="6">
    <location>
        <begin position="105"/>
        <end position="279"/>
    </location>
</feature>
<feature type="domain" description="D-isomer specific 2-hydroxyacid dehydrogenase catalytic" evidence="5">
    <location>
        <begin position="25"/>
        <end position="307"/>
    </location>
</feature>
<organism evidence="7 8">
    <name type="scientific">Bacillus lumedeiriae</name>
    <dbReference type="NCBI Taxonomy" id="3058829"/>
    <lineage>
        <taxon>Bacteria</taxon>
        <taxon>Bacillati</taxon>
        <taxon>Bacillota</taxon>
        <taxon>Bacilli</taxon>
        <taxon>Bacillales</taxon>
        <taxon>Bacillaceae</taxon>
        <taxon>Bacillus</taxon>
    </lineage>
</organism>
<dbReference type="Proteomes" id="UP001619911">
    <property type="component" value="Unassembled WGS sequence"/>
</dbReference>
<dbReference type="SUPFAM" id="SSF51735">
    <property type="entry name" value="NAD(P)-binding Rossmann-fold domains"/>
    <property type="match status" value="1"/>
</dbReference>
<comment type="caution">
    <text evidence="7">The sequence shown here is derived from an EMBL/GenBank/DDBJ whole genome shotgun (WGS) entry which is preliminary data.</text>
</comment>
<proteinExistence type="inferred from homology"/>
<dbReference type="InterPro" id="IPR029753">
    <property type="entry name" value="D-isomer_DH_CS"/>
</dbReference>
<dbReference type="InterPro" id="IPR036291">
    <property type="entry name" value="NAD(P)-bd_dom_sf"/>
</dbReference>
<dbReference type="Gene3D" id="3.40.50.720">
    <property type="entry name" value="NAD(P)-binding Rossmann-like Domain"/>
    <property type="match status" value="2"/>
</dbReference>
<dbReference type="InterPro" id="IPR006140">
    <property type="entry name" value="D-isomer_DH_NAD-bd"/>
</dbReference>
<dbReference type="CDD" id="cd05300">
    <property type="entry name" value="2-Hacid_dh_1"/>
    <property type="match status" value="1"/>
</dbReference>
<evidence type="ECO:0000313" key="8">
    <source>
        <dbReference type="Proteomes" id="UP001619911"/>
    </source>
</evidence>
<dbReference type="Pfam" id="PF02826">
    <property type="entry name" value="2-Hacid_dh_C"/>
    <property type="match status" value="1"/>
</dbReference>
<accession>A0ABW8IBW6</accession>
<evidence type="ECO:0000259" key="5">
    <source>
        <dbReference type="Pfam" id="PF00389"/>
    </source>
</evidence>
<evidence type="ECO:0000256" key="3">
    <source>
        <dbReference type="ARBA" id="ARBA00023027"/>
    </source>
</evidence>
<keyword evidence="3" id="KW-0520">NAD</keyword>
<keyword evidence="8" id="KW-1185">Reference proteome</keyword>
<sequence length="316" mass="36384">MLLISLPHDMDDQYVKQLADLVYPMEVAVEPDLMSLNVPLDKVEILLTYGAQVNETTLELMKSLKWIQVFQAGVEQIPMEELMKRGILLTNIQDFHSIPLSEYVLSMILYFTRDIRKYEKSQRIQEWNRKEMDQEIYGKTVAIFGAGRIGQFIAERCRLLGMKVIGVNTSGTIKPHFDEMYTMEQKIDVLQNSDFVVLLLPATKETYHCFGKKEFEAMKKSAYFINVGRGTLVNAEELIESLNNKDIKGAAIDVTEPEPLPADHPLWNVENLIITPHIAAVSNRFFDRAIEKVALNWEAYKRNEQPPYYIKLAKGY</sequence>
<dbReference type="InterPro" id="IPR006139">
    <property type="entry name" value="D-isomer_2_OHA_DH_cat_dom"/>
</dbReference>
<evidence type="ECO:0000256" key="1">
    <source>
        <dbReference type="ARBA" id="ARBA00005854"/>
    </source>
</evidence>
<comment type="similarity">
    <text evidence="1 4">Belongs to the D-isomer specific 2-hydroxyacid dehydrogenase family.</text>
</comment>
<dbReference type="SUPFAM" id="SSF52283">
    <property type="entry name" value="Formate/glycerate dehydrogenase catalytic domain-like"/>
    <property type="match status" value="1"/>
</dbReference>
<keyword evidence="2 4" id="KW-0560">Oxidoreductase</keyword>
<dbReference type="PROSITE" id="PS00671">
    <property type="entry name" value="D_2_HYDROXYACID_DH_3"/>
    <property type="match status" value="1"/>
</dbReference>
<evidence type="ECO:0000256" key="2">
    <source>
        <dbReference type="ARBA" id="ARBA00023002"/>
    </source>
</evidence>
<evidence type="ECO:0000256" key="4">
    <source>
        <dbReference type="RuleBase" id="RU003719"/>
    </source>
</evidence>
<dbReference type="PANTHER" id="PTHR43333">
    <property type="entry name" value="2-HACID_DH_C DOMAIN-CONTAINING PROTEIN"/>
    <property type="match status" value="1"/>
</dbReference>
<evidence type="ECO:0000259" key="6">
    <source>
        <dbReference type="Pfam" id="PF02826"/>
    </source>
</evidence>
<gene>
    <name evidence="7" type="ORF">QYG89_15195</name>
</gene>
<evidence type="ECO:0000313" key="7">
    <source>
        <dbReference type="EMBL" id="MFK2826997.1"/>
    </source>
</evidence>
<dbReference type="PANTHER" id="PTHR43333:SF1">
    <property type="entry name" value="D-ISOMER SPECIFIC 2-HYDROXYACID DEHYDROGENASE NAD-BINDING DOMAIN-CONTAINING PROTEIN"/>
    <property type="match status" value="1"/>
</dbReference>
<protein>
    <submittedName>
        <fullName evidence="7">D-2-hydroxyacid dehydrogenase</fullName>
    </submittedName>
</protein>